<dbReference type="eggNOG" id="KOG1360">
    <property type="taxonomic scope" value="Eukaryota"/>
</dbReference>
<dbReference type="EC" id="2.3.1.37" evidence="5"/>
<dbReference type="GO" id="GO:0003870">
    <property type="term" value="F:5-aminolevulinate synthase activity"/>
    <property type="evidence" value="ECO:0007669"/>
    <property type="project" value="UniProtKB-EC"/>
</dbReference>
<evidence type="ECO:0000256" key="2">
    <source>
        <dbReference type="ARBA" id="ARBA00003076"/>
    </source>
</evidence>
<evidence type="ECO:0000256" key="9">
    <source>
        <dbReference type="ARBA" id="ARBA00023133"/>
    </source>
</evidence>
<name>C6HPZ4_AJECH</name>
<evidence type="ECO:0000256" key="1">
    <source>
        <dbReference type="ARBA" id="ARBA00001933"/>
    </source>
</evidence>
<comment type="catalytic activity">
    <reaction evidence="14">
        <text>succinyl-CoA + glycine + H(+) = 5-aminolevulinate + CO2 + CoA</text>
        <dbReference type="Rhea" id="RHEA:12921"/>
        <dbReference type="ChEBI" id="CHEBI:15378"/>
        <dbReference type="ChEBI" id="CHEBI:16526"/>
        <dbReference type="ChEBI" id="CHEBI:57287"/>
        <dbReference type="ChEBI" id="CHEBI:57292"/>
        <dbReference type="ChEBI" id="CHEBI:57305"/>
        <dbReference type="ChEBI" id="CHEBI:356416"/>
        <dbReference type="EC" id="2.3.1.37"/>
    </reaction>
</comment>
<comment type="similarity">
    <text evidence="4">Belongs to the class-II pyridoxal-phosphate-dependent aminotransferase family.</text>
</comment>
<dbReference type="InterPro" id="IPR010961">
    <property type="entry name" value="4pyrrol_synth_NH2levulA_synth"/>
</dbReference>
<evidence type="ECO:0000313" key="17">
    <source>
        <dbReference type="Proteomes" id="UP000002624"/>
    </source>
</evidence>
<dbReference type="SUPFAM" id="SSF53383">
    <property type="entry name" value="PLP-dependent transferases"/>
    <property type="match status" value="1"/>
</dbReference>
<dbReference type="HOGENOM" id="CLU_348134_0_0_1"/>
<dbReference type="GO" id="GO:0006782">
    <property type="term" value="P:protoporphyrinogen IX biosynthetic process"/>
    <property type="evidence" value="ECO:0007669"/>
    <property type="project" value="UniProtKB-UniPathway"/>
</dbReference>
<keyword evidence="9" id="KW-0350">Heme biosynthesis</keyword>
<dbReference type="GO" id="GO:0005739">
    <property type="term" value="C:mitochondrion"/>
    <property type="evidence" value="ECO:0007669"/>
    <property type="project" value="TreeGrafter"/>
</dbReference>
<dbReference type="STRING" id="544712.C6HPZ4"/>
<dbReference type="InterPro" id="IPR001917">
    <property type="entry name" value="Aminotrans_II_pyridoxalP_BS"/>
</dbReference>
<evidence type="ECO:0000256" key="6">
    <source>
        <dbReference type="ARBA" id="ARBA00019560"/>
    </source>
</evidence>
<comment type="function">
    <text evidence="2">Catalyzes the synthesis of 5-aminolevulinate (ALA) from succinyl-CoA and glycine, the first and rate-limiting step in heme biosynthesis.</text>
</comment>
<evidence type="ECO:0000256" key="11">
    <source>
        <dbReference type="ARBA" id="ARBA00031691"/>
    </source>
</evidence>
<evidence type="ECO:0000313" key="16">
    <source>
        <dbReference type="EMBL" id="EER37605.1"/>
    </source>
</evidence>
<dbReference type="InterPro" id="IPR050087">
    <property type="entry name" value="AON_synthase_class-II"/>
</dbReference>
<keyword evidence="10" id="KW-0012">Acyltransferase</keyword>
<dbReference type="PANTHER" id="PTHR13693:SF102">
    <property type="entry name" value="2-AMINO-3-KETOBUTYRATE COENZYME A LIGASE, MITOCHONDRIAL"/>
    <property type="match status" value="1"/>
</dbReference>
<dbReference type="PROSITE" id="PS00599">
    <property type="entry name" value="AA_TRANSFER_CLASS_2"/>
    <property type="match status" value="1"/>
</dbReference>
<reference evidence="17" key="1">
    <citation type="submission" date="2009-05" db="EMBL/GenBank/DDBJ databases">
        <title>The genome sequence of Ajellomyces capsulatus strain H143.</title>
        <authorList>
            <person name="Champion M."/>
            <person name="Cuomo C.A."/>
            <person name="Ma L.-J."/>
            <person name="Henn M.R."/>
            <person name="Sil A."/>
            <person name="Goldman B."/>
            <person name="Young S.K."/>
            <person name="Kodira C.D."/>
            <person name="Zeng Q."/>
            <person name="Koehrsen M."/>
            <person name="Alvarado L."/>
            <person name="Berlin A.M."/>
            <person name="Borenstein D."/>
            <person name="Chen Z."/>
            <person name="Engels R."/>
            <person name="Freedman E."/>
            <person name="Gellesch M."/>
            <person name="Goldberg J."/>
            <person name="Griggs A."/>
            <person name="Gujja S."/>
            <person name="Heiman D.I."/>
            <person name="Hepburn T.A."/>
            <person name="Howarth C."/>
            <person name="Jen D."/>
            <person name="Larson L."/>
            <person name="Lewis B."/>
            <person name="Mehta T."/>
            <person name="Park D."/>
            <person name="Pearson M."/>
            <person name="Roberts A."/>
            <person name="Saif S."/>
            <person name="Shea T.D."/>
            <person name="Shenoy N."/>
            <person name="Sisk P."/>
            <person name="Stolte C."/>
            <person name="Sykes S."/>
            <person name="Walk T."/>
            <person name="White J."/>
            <person name="Yandava C."/>
            <person name="Klein B."/>
            <person name="McEwen J.G."/>
            <person name="Puccia R."/>
            <person name="Goldman G.H."/>
            <person name="Felipe M.S."/>
            <person name="Nino-Vega G."/>
            <person name="San-Blas G."/>
            <person name="Taylor J.W."/>
            <person name="Mendoza L."/>
            <person name="Galagan J.E."/>
            <person name="Nusbaum C."/>
            <person name="Birren B.W."/>
        </authorList>
    </citation>
    <scope>NUCLEOTIDE SEQUENCE [LARGE SCALE GENOMIC DNA]</scope>
    <source>
        <strain evidence="17">H143</strain>
    </source>
</reference>
<evidence type="ECO:0000256" key="5">
    <source>
        <dbReference type="ARBA" id="ARBA00013257"/>
    </source>
</evidence>
<evidence type="ECO:0000259" key="15">
    <source>
        <dbReference type="Pfam" id="PF00155"/>
    </source>
</evidence>
<dbReference type="VEuPathDB" id="FungiDB:HCDG_08275"/>
<protein>
    <recommendedName>
        <fullName evidence="6">5-aminolevulinate synthase, mitochondrial</fullName>
        <ecNumber evidence="5">2.3.1.37</ecNumber>
    </recommendedName>
    <alternativeName>
        <fullName evidence="11">5-aminolevulinic acid synthase</fullName>
    </alternativeName>
    <alternativeName>
        <fullName evidence="12">Delta-ALA synthase</fullName>
    </alternativeName>
    <alternativeName>
        <fullName evidence="13">Delta-aminolevulinate synthase</fullName>
    </alternativeName>
</protein>
<keyword evidence="7" id="KW-0808">Transferase</keyword>
<evidence type="ECO:0000256" key="4">
    <source>
        <dbReference type="ARBA" id="ARBA00008392"/>
    </source>
</evidence>
<evidence type="ECO:0000256" key="10">
    <source>
        <dbReference type="ARBA" id="ARBA00023315"/>
    </source>
</evidence>
<organism evidence="16 17">
    <name type="scientific">Ajellomyces capsulatus (strain H143)</name>
    <name type="common">Darling's disease fungus</name>
    <name type="synonym">Histoplasma capsulatum</name>
    <dbReference type="NCBI Taxonomy" id="544712"/>
    <lineage>
        <taxon>Eukaryota</taxon>
        <taxon>Fungi</taxon>
        <taxon>Dikarya</taxon>
        <taxon>Ascomycota</taxon>
        <taxon>Pezizomycotina</taxon>
        <taxon>Eurotiomycetes</taxon>
        <taxon>Eurotiomycetidae</taxon>
        <taxon>Onygenales</taxon>
        <taxon>Ajellomycetaceae</taxon>
        <taxon>Histoplasma</taxon>
    </lineage>
</organism>
<proteinExistence type="inferred from homology"/>
<dbReference type="InterPro" id="IPR015424">
    <property type="entry name" value="PyrdxlP-dep_Trfase"/>
</dbReference>
<dbReference type="Gene3D" id="3.90.1150.10">
    <property type="entry name" value="Aspartate Aminotransferase, domain 1"/>
    <property type="match status" value="1"/>
</dbReference>
<dbReference type="FunFam" id="3.40.640.10:FF:000006">
    <property type="entry name" value="5-aminolevulinate synthase, mitochondrial"/>
    <property type="match status" value="1"/>
</dbReference>
<dbReference type="UniPathway" id="UPA00251">
    <property type="reaction ID" value="UER00375"/>
</dbReference>
<keyword evidence="8" id="KW-0663">Pyridoxal phosphate</keyword>
<gene>
    <name evidence="16" type="ORF">HCDG_08275</name>
</gene>
<dbReference type="CDD" id="cd06454">
    <property type="entry name" value="KBL_like"/>
    <property type="match status" value="1"/>
</dbReference>
<comment type="pathway">
    <text evidence="3">Porphyrin-containing compound metabolism; protoporphyrin-IX biosynthesis; 5-aminolevulinate from glycine: step 1/1.</text>
</comment>
<evidence type="ECO:0000256" key="14">
    <source>
        <dbReference type="ARBA" id="ARBA00047654"/>
    </source>
</evidence>
<feature type="domain" description="Aminotransferase class I/classII large" evidence="15">
    <location>
        <begin position="401"/>
        <end position="717"/>
    </location>
</feature>
<dbReference type="Gene3D" id="3.40.640.10">
    <property type="entry name" value="Type I PLP-dependent aspartate aminotransferase-like (Major domain)"/>
    <property type="match status" value="1"/>
</dbReference>
<dbReference type="InterPro" id="IPR015421">
    <property type="entry name" value="PyrdxlP-dep_Trfase_major"/>
</dbReference>
<dbReference type="Proteomes" id="UP000002624">
    <property type="component" value="Unassembled WGS sequence"/>
</dbReference>
<evidence type="ECO:0000256" key="13">
    <source>
        <dbReference type="ARBA" id="ARBA00032773"/>
    </source>
</evidence>
<dbReference type="EMBL" id="GG692434">
    <property type="protein sequence ID" value="EER37605.1"/>
    <property type="molecule type" value="Genomic_DNA"/>
</dbReference>
<comment type="cofactor">
    <cofactor evidence="1">
        <name>pyridoxal 5'-phosphate</name>
        <dbReference type="ChEBI" id="CHEBI:597326"/>
    </cofactor>
</comment>
<accession>C6HPZ4</accession>
<evidence type="ECO:0000256" key="12">
    <source>
        <dbReference type="ARBA" id="ARBA00031945"/>
    </source>
</evidence>
<sequence length="810" mass="88402">MSQSFSAYRFNHIVYISSSIFDDDHCVYMGYALLFESLFKNRGQTDYSYAALSYPCQGTSSKLSSAQCVVGGEEQHRNQQSILNILSSEGQEGEKAGLRSTFDHRNSFGVQEPKVLPRATFIEGPPLPSTPQLLSQCKYPFPQANQKRLIHPPQPICLLFSTGHFQFRTSTTQPEEKEGRNQLPVDALKALIPETRTTRISTTTAIMEALLNQSRSLCPFLHKTSPTALRALCTPAMANASPGGGAISNLQVVARRCPVMSKALAVQSARIASTRAFSTFASGVAGVTKDAKALRVVAGKKKFHTSTSKNAKIDPDVVRKYENVHPALSKVHGGKPALAHAMAAFPGPKPQAPASEKFDYEDFYNSELEKKHKDKSYRYFNNINRLASNFPRAHMSTPEEQVTVWCANDYLGMGRNPKVLRTMHETLDNYGAGAGGTRNISGHNQHAVRLEETLAKLHGKESALVFSSCYVANDATLATLGSKLPDCVILSDSLNHASMIQGIRHSGARKMVFKHNDLEDLEQKLASLPLSIPKIIAFESVYSMCGSIAPIKEICDLADKYGAITFLDEVHAVGMYGPHGAGVAEHLDFETHASLDTGNPKSTAGTIMDRIDIITGTLGKAYGCVGGYIAGSASFVDTIRSLAPGFIFTTSLPPATMAGATTSIKYQVSYGRDRTLQQLHTRAVKAELNAKDIPVIPNPSHIVPILVGDAENRPLWSDAQLGLREGEALEQALERELEAEALHKQRMMLDLQQDDLMAHAHLNESTHAAPIGVAAGEDFSRSIIRSFNVVLARLNDTWFCDFYGSNECRG</sequence>
<dbReference type="InterPro" id="IPR015422">
    <property type="entry name" value="PyrdxlP-dep_Trfase_small"/>
</dbReference>
<dbReference type="OMA" id="REHMIRE"/>
<evidence type="ECO:0000256" key="3">
    <source>
        <dbReference type="ARBA" id="ARBA00005029"/>
    </source>
</evidence>
<dbReference type="Pfam" id="PF00155">
    <property type="entry name" value="Aminotran_1_2"/>
    <property type="match status" value="1"/>
</dbReference>
<evidence type="ECO:0000256" key="8">
    <source>
        <dbReference type="ARBA" id="ARBA00022898"/>
    </source>
</evidence>
<dbReference type="OrthoDB" id="10263824at2759"/>
<dbReference type="NCBIfam" id="TIGR01821">
    <property type="entry name" value="5aminolev_synth"/>
    <property type="match status" value="1"/>
</dbReference>
<dbReference type="AlphaFoldDB" id="C6HPZ4"/>
<dbReference type="InterPro" id="IPR004839">
    <property type="entry name" value="Aminotransferase_I/II_large"/>
</dbReference>
<evidence type="ECO:0000256" key="7">
    <source>
        <dbReference type="ARBA" id="ARBA00022679"/>
    </source>
</evidence>
<dbReference type="PANTHER" id="PTHR13693">
    <property type="entry name" value="CLASS II AMINOTRANSFERASE/8-AMINO-7-OXONONANOATE SYNTHASE"/>
    <property type="match status" value="1"/>
</dbReference>
<dbReference type="GO" id="GO:0030170">
    <property type="term" value="F:pyridoxal phosphate binding"/>
    <property type="evidence" value="ECO:0007669"/>
    <property type="project" value="InterPro"/>
</dbReference>